<dbReference type="InterPro" id="IPR012337">
    <property type="entry name" value="RNaseH-like_sf"/>
</dbReference>
<dbReference type="Gramene" id="Jr10_15760_p1">
    <property type="protein sequence ID" value="cds.Jr10_15760_p1"/>
    <property type="gene ID" value="Jr10_15760"/>
</dbReference>
<dbReference type="Gene3D" id="3.30.420.10">
    <property type="entry name" value="Ribonuclease H-like superfamily/Ribonuclease H"/>
    <property type="match status" value="1"/>
</dbReference>
<dbReference type="CDD" id="cd06222">
    <property type="entry name" value="RNase_H_like"/>
    <property type="match status" value="1"/>
</dbReference>
<dbReference type="InterPro" id="IPR052929">
    <property type="entry name" value="RNase_H-like_EbsB-rel"/>
</dbReference>
<dbReference type="SUPFAM" id="SSF53098">
    <property type="entry name" value="Ribonuclease H-like"/>
    <property type="match status" value="1"/>
</dbReference>
<dbReference type="GeneID" id="108999517"/>
<dbReference type="Pfam" id="PF13456">
    <property type="entry name" value="RVT_3"/>
    <property type="match status" value="1"/>
</dbReference>
<proteinExistence type="predicted"/>
<dbReference type="InterPro" id="IPR002156">
    <property type="entry name" value="RNaseH_domain"/>
</dbReference>
<evidence type="ECO:0000313" key="2">
    <source>
        <dbReference type="RefSeq" id="XP_018831966.2"/>
    </source>
</evidence>
<reference evidence="2" key="1">
    <citation type="submission" date="2025-08" db="UniProtKB">
        <authorList>
            <consortium name="RefSeq"/>
        </authorList>
    </citation>
    <scope>IDENTIFICATION</scope>
    <source>
        <tissue evidence="2">Leaves</tissue>
    </source>
</reference>
<dbReference type="AlphaFoldDB" id="A0A2I4FJY7"/>
<name>A0A2I4FJY7_JUGRE</name>
<dbReference type="PANTHER" id="PTHR47074:SF48">
    <property type="entry name" value="POLYNUCLEOTIDYL TRANSFERASE, RIBONUCLEASE H-LIKE SUPERFAMILY PROTEIN"/>
    <property type="match status" value="1"/>
</dbReference>
<dbReference type="OrthoDB" id="1747175at2759"/>
<keyword evidence="1" id="KW-1185">Reference proteome</keyword>
<dbReference type="RefSeq" id="XP_018831966.2">
    <property type="nucleotide sequence ID" value="XM_018976421.2"/>
</dbReference>
<gene>
    <name evidence="2" type="primary">LOC108999517</name>
</gene>
<dbReference type="GO" id="GO:0004523">
    <property type="term" value="F:RNA-DNA hybrid ribonuclease activity"/>
    <property type="evidence" value="ECO:0007669"/>
    <property type="project" value="InterPro"/>
</dbReference>
<evidence type="ECO:0000313" key="1">
    <source>
        <dbReference type="Proteomes" id="UP000235220"/>
    </source>
</evidence>
<dbReference type="GO" id="GO:0003676">
    <property type="term" value="F:nucleic acid binding"/>
    <property type="evidence" value="ECO:0007669"/>
    <property type="project" value="InterPro"/>
</dbReference>
<dbReference type="InterPro" id="IPR044730">
    <property type="entry name" value="RNase_H-like_dom_plant"/>
</dbReference>
<sequence>MANLKRRKVVKDNLCLICKRESETSGHALWGCSSAQDVWCQGPKKVQKFSFHSDLVFNIWAELIGKLEPGDLNVVAATMRVIWARRNDVLHGKVFKHPQEVIGQARAELSLHEEAFQKEVDANYENMARVHRWTKPAVGGFKVNWDAAVQSRLGRIGIGVLIRDHQGLVIGALRANRPLRGSAFDAEAYGLVLACFFCKEIGIRQFCLEGDSKQVVDQVIQGCPNWSLGGCLISDAKAVLIPAADWSISHVYREANMAAHKLAEAALECTKDLYDIEICPPCILQVVTEEMRH</sequence>
<dbReference type="Proteomes" id="UP000235220">
    <property type="component" value="Chromosome 10"/>
</dbReference>
<accession>A0A2I4FJY7</accession>
<dbReference type="InterPro" id="IPR036397">
    <property type="entry name" value="RNaseH_sf"/>
</dbReference>
<dbReference type="PANTHER" id="PTHR47074">
    <property type="entry name" value="BNAC02G40300D PROTEIN"/>
    <property type="match status" value="1"/>
</dbReference>
<organism evidence="1 2">
    <name type="scientific">Juglans regia</name>
    <name type="common">English walnut</name>
    <dbReference type="NCBI Taxonomy" id="51240"/>
    <lineage>
        <taxon>Eukaryota</taxon>
        <taxon>Viridiplantae</taxon>
        <taxon>Streptophyta</taxon>
        <taxon>Embryophyta</taxon>
        <taxon>Tracheophyta</taxon>
        <taxon>Spermatophyta</taxon>
        <taxon>Magnoliopsida</taxon>
        <taxon>eudicotyledons</taxon>
        <taxon>Gunneridae</taxon>
        <taxon>Pentapetalae</taxon>
        <taxon>rosids</taxon>
        <taxon>fabids</taxon>
        <taxon>Fagales</taxon>
        <taxon>Juglandaceae</taxon>
        <taxon>Juglans</taxon>
    </lineage>
</organism>
<protein>
    <submittedName>
        <fullName evidence="2">Uncharacterized protein LOC108999517</fullName>
    </submittedName>
</protein>
<dbReference type="KEGG" id="jre:108999517"/>